<dbReference type="InterPro" id="IPR001734">
    <property type="entry name" value="Na/solute_symporter"/>
</dbReference>
<feature type="transmembrane region" description="Helical" evidence="14">
    <location>
        <begin position="418"/>
        <end position="437"/>
    </location>
</feature>
<dbReference type="EMBL" id="FQ312005">
    <property type="protein sequence ID" value="CBW25796.1"/>
    <property type="molecule type" value="Genomic_DNA"/>
</dbReference>
<dbReference type="InterPro" id="IPR050277">
    <property type="entry name" value="Sodium:Solute_Symporter"/>
</dbReference>
<evidence type="ECO:0000256" key="9">
    <source>
        <dbReference type="ARBA" id="ARBA00023065"/>
    </source>
</evidence>
<dbReference type="PANTHER" id="PTHR48086">
    <property type="entry name" value="SODIUM/PROLINE SYMPORTER-RELATED"/>
    <property type="match status" value="1"/>
</dbReference>
<feature type="transmembrane region" description="Helical" evidence="14">
    <location>
        <begin position="150"/>
        <end position="171"/>
    </location>
</feature>
<evidence type="ECO:0000256" key="4">
    <source>
        <dbReference type="ARBA" id="ARBA00022475"/>
    </source>
</evidence>
<evidence type="ECO:0000313" key="16">
    <source>
        <dbReference type="Proteomes" id="UP000008963"/>
    </source>
</evidence>
<evidence type="ECO:0000256" key="6">
    <source>
        <dbReference type="ARBA" id="ARBA00022847"/>
    </source>
</evidence>
<comment type="catalytic activity">
    <reaction evidence="12">
        <text>L-proline(in) + Na(+)(in) = L-proline(out) + Na(+)(out)</text>
        <dbReference type="Rhea" id="RHEA:28967"/>
        <dbReference type="ChEBI" id="CHEBI:29101"/>
        <dbReference type="ChEBI" id="CHEBI:60039"/>
    </reaction>
</comment>
<feature type="transmembrane region" description="Helical" evidence="14">
    <location>
        <begin position="318"/>
        <end position="339"/>
    </location>
</feature>
<dbReference type="OrthoDB" id="9789704at2"/>
<keyword evidence="9 14" id="KW-0406">Ion transport</keyword>
<dbReference type="PANTHER" id="PTHR48086:SF3">
    <property type="entry name" value="SODIUM_PROLINE SYMPORTER"/>
    <property type="match status" value="1"/>
</dbReference>
<feature type="transmembrane region" description="Helical" evidence="14">
    <location>
        <begin position="42"/>
        <end position="65"/>
    </location>
</feature>
<reference evidence="16" key="1">
    <citation type="journal article" date="2013" name="ISME J.">
        <title>A small predatory core genome in the divergent marine Bacteriovorax marinus SJ and the terrestrial Bdellovibrio bacteriovorus.</title>
        <authorList>
            <person name="Crossman L.C."/>
            <person name="Chen H."/>
            <person name="Cerdeno-Tarraga A.M."/>
            <person name="Brooks K."/>
            <person name="Quail M.A."/>
            <person name="Pineiro S.A."/>
            <person name="Hobley L."/>
            <person name="Sockett R.E."/>
            <person name="Bentley S.D."/>
            <person name="Parkhill J."/>
            <person name="Williams H.N."/>
            <person name="Stine O.C."/>
        </authorList>
    </citation>
    <scope>NUCLEOTIDE SEQUENCE [LARGE SCALE GENOMIC DNA]</scope>
    <source>
        <strain evidence="16">ATCC BAA-682 / DSM 15412 / SJ</strain>
    </source>
</reference>
<keyword evidence="5 14" id="KW-0812">Transmembrane</keyword>
<evidence type="ECO:0000256" key="14">
    <source>
        <dbReference type="RuleBase" id="RU366012"/>
    </source>
</evidence>
<feature type="transmembrane region" description="Helical" evidence="14">
    <location>
        <begin position="360"/>
        <end position="384"/>
    </location>
</feature>
<keyword evidence="10 14" id="KW-0472">Membrane</keyword>
<evidence type="ECO:0000256" key="7">
    <source>
        <dbReference type="ARBA" id="ARBA00022989"/>
    </source>
</evidence>
<keyword evidence="14" id="KW-0029">Amino-acid transport</keyword>
<dbReference type="RefSeq" id="WP_014243581.1">
    <property type="nucleotide sequence ID" value="NC_016620.1"/>
</dbReference>
<comment type="subcellular location">
    <subcellularLocation>
        <location evidence="1 14">Cell membrane</location>
        <topology evidence="1 14">Multi-pass membrane protein</topology>
    </subcellularLocation>
</comment>
<feature type="transmembrane region" description="Helical" evidence="14">
    <location>
        <begin position="183"/>
        <end position="201"/>
    </location>
</feature>
<dbReference type="STRING" id="862908.BMS_0905"/>
<dbReference type="Pfam" id="PF00474">
    <property type="entry name" value="SSF"/>
    <property type="match status" value="1"/>
</dbReference>
<feature type="transmembrane region" description="Helical" evidence="14">
    <location>
        <begin position="71"/>
        <end position="90"/>
    </location>
</feature>
<evidence type="ECO:0000256" key="11">
    <source>
        <dbReference type="ARBA" id="ARBA00023201"/>
    </source>
</evidence>
<dbReference type="AlphaFoldDB" id="E1WX95"/>
<keyword evidence="4 14" id="KW-1003">Cell membrane</keyword>
<organism evidence="15 16">
    <name type="scientific">Halobacteriovorax marinus (strain ATCC BAA-682 / DSM 15412 / SJ)</name>
    <name type="common">Bacteriovorax marinus</name>
    <dbReference type="NCBI Taxonomy" id="862908"/>
    <lineage>
        <taxon>Bacteria</taxon>
        <taxon>Pseudomonadati</taxon>
        <taxon>Bdellovibrionota</taxon>
        <taxon>Bacteriovoracia</taxon>
        <taxon>Bacteriovoracales</taxon>
        <taxon>Halobacteriovoraceae</taxon>
        <taxon>Halobacteriovorax</taxon>
    </lineage>
</organism>
<dbReference type="PROSITE" id="PS50283">
    <property type="entry name" value="NA_SOLUT_SYMP_3"/>
    <property type="match status" value="1"/>
</dbReference>
<proteinExistence type="inferred from homology"/>
<dbReference type="InterPro" id="IPR011851">
    <property type="entry name" value="Na/Pro_symporter"/>
</dbReference>
<dbReference type="HOGENOM" id="CLU_018808_15_2_7"/>
<keyword evidence="8 14" id="KW-0915">Sodium</keyword>
<evidence type="ECO:0000256" key="5">
    <source>
        <dbReference type="ARBA" id="ARBA00022692"/>
    </source>
</evidence>
<feature type="transmembrane region" description="Helical" evidence="14">
    <location>
        <begin position="235"/>
        <end position="254"/>
    </location>
</feature>
<gene>
    <name evidence="15" type="primary">putP</name>
    <name evidence="15" type="ordered locus">BMS_0905</name>
</gene>
<dbReference type="KEGG" id="bmx:BMS_0905"/>
<dbReference type="InterPro" id="IPR038377">
    <property type="entry name" value="Na/Glc_symporter_sf"/>
</dbReference>
<keyword evidence="6 14" id="KW-0769">Symport</keyword>
<name>E1WX95_HALMS</name>
<dbReference type="CDD" id="cd11475">
    <property type="entry name" value="SLC5sbd_PutP"/>
    <property type="match status" value="1"/>
</dbReference>
<sequence>MVVYSFLFFLLLFVLIGVSSTLKSKKNNSDYLMAGQDIKPWLAALSAVATNNSGYMFIGMIGYTYTSGLQSIWLMVGWIFGDYIVSNFVHKKLRVQAEEKNMLSFGGVLSRWYGEDFKKLRLLAGVITVLFLGVYAAAQFKAGSKALHVLFGWDYSTGAIIGSIIVFAYCLSGGLRASIWTDAAQSIVMIFAMAMLFFVGVSNTGGFSSYLSNLNSVAPGYLSVIPTGLAIDNSMGVFLFIVGWIFGGFGIIGQPHIMIRFMTINNSESMNKTRAYYYAWYIAFYALTIGVGLTARLILPEASNFDAELALPLMSQALLPKVLIGVVLAGIFSATMSTADSQILSCSAAFTMDIFPKGKSNLWITKLTTACVTVMALLIALYGSKNVFELVLISWSVLSAAFGPLLLLFAIGKRLTEASAIAVVLSGVIVTVIWRAIGLGGTMFEVAPGMIAGFLTYFVLSKLTEYVPKESEC</sequence>
<dbReference type="GO" id="GO:0015824">
    <property type="term" value="P:proline transport"/>
    <property type="evidence" value="ECO:0007669"/>
    <property type="project" value="UniProtKB-UniRule"/>
</dbReference>
<protein>
    <recommendedName>
        <fullName evidence="14">Sodium/proline symporter</fullName>
    </recommendedName>
    <alternativeName>
        <fullName evidence="14">Proline permease</fullName>
    </alternativeName>
</protein>
<dbReference type="eggNOG" id="COG0591">
    <property type="taxonomic scope" value="Bacteria"/>
</dbReference>
<evidence type="ECO:0000313" key="15">
    <source>
        <dbReference type="EMBL" id="CBW25796.1"/>
    </source>
</evidence>
<keyword evidence="3 14" id="KW-0813">Transport</keyword>
<dbReference type="GO" id="GO:0005298">
    <property type="term" value="F:proline:sodium symporter activity"/>
    <property type="evidence" value="ECO:0007669"/>
    <property type="project" value="UniProtKB-UniRule"/>
</dbReference>
<evidence type="ECO:0000256" key="2">
    <source>
        <dbReference type="ARBA" id="ARBA00006434"/>
    </source>
</evidence>
<feature type="transmembrane region" description="Helical" evidence="14">
    <location>
        <begin position="6"/>
        <end position="22"/>
    </location>
</feature>
<dbReference type="GO" id="GO:0031402">
    <property type="term" value="F:sodium ion binding"/>
    <property type="evidence" value="ECO:0007669"/>
    <property type="project" value="UniProtKB-UniRule"/>
</dbReference>
<comment type="similarity">
    <text evidence="2 13">Belongs to the sodium:solute symporter (SSF) (TC 2.A.21) family.</text>
</comment>
<evidence type="ECO:0000256" key="10">
    <source>
        <dbReference type="ARBA" id="ARBA00023136"/>
    </source>
</evidence>
<feature type="transmembrane region" description="Helical" evidence="14">
    <location>
        <begin position="275"/>
        <end position="298"/>
    </location>
</feature>
<evidence type="ECO:0000256" key="13">
    <source>
        <dbReference type="RuleBase" id="RU362091"/>
    </source>
</evidence>
<dbReference type="GO" id="GO:0005886">
    <property type="term" value="C:plasma membrane"/>
    <property type="evidence" value="ECO:0007669"/>
    <property type="project" value="UniProtKB-SubCell"/>
</dbReference>
<evidence type="ECO:0000256" key="8">
    <source>
        <dbReference type="ARBA" id="ARBA00023053"/>
    </source>
</evidence>
<dbReference type="Gene3D" id="1.20.1730.10">
    <property type="entry name" value="Sodium/glucose cotransporter"/>
    <property type="match status" value="1"/>
</dbReference>
<feature type="transmembrane region" description="Helical" evidence="14">
    <location>
        <begin position="390"/>
        <end position="411"/>
    </location>
</feature>
<keyword evidence="7 14" id="KW-1133">Transmembrane helix</keyword>
<evidence type="ECO:0000256" key="12">
    <source>
        <dbReference type="ARBA" id="ARBA00033708"/>
    </source>
</evidence>
<feature type="transmembrane region" description="Helical" evidence="14">
    <location>
        <begin position="443"/>
        <end position="460"/>
    </location>
</feature>
<evidence type="ECO:0000256" key="1">
    <source>
        <dbReference type="ARBA" id="ARBA00004651"/>
    </source>
</evidence>
<evidence type="ECO:0000256" key="3">
    <source>
        <dbReference type="ARBA" id="ARBA00022448"/>
    </source>
</evidence>
<dbReference type="PATRIC" id="fig|862908.3.peg.863"/>
<keyword evidence="11 14" id="KW-0739">Sodium transport</keyword>
<comment type="function">
    <text evidence="14">Catalyzes the sodium-dependent uptake of extracellular L-proline.</text>
</comment>
<accession>E1WX95</accession>
<dbReference type="Proteomes" id="UP000008963">
    <property type="component" value="Chromosome"/>
</dbReference>
<keyword evidence="16" id="KW-1185">Reference proteome</keyword>
<feature type="transmembrane region" description="Helical" evidence="14">
    <location>
        <begin position="120"/>
        <end position="138"/>
    </location>
</feature>